<sequence length="273" mass="32094">MLFLSIDVGMRNLAYCIIEYNTEIEIKHWGIINLCNDKKYVCNGKSKKGVACNKNGKYKKNNKSYCKVHVKDKGLKIPTNEYNKFSIQKHKMKKLKEIAEKYNISLEAQKKLKKKDFLEMMNDDLDKNYFDIVSNVAAKAIDMVTYGKGIKYMFNERFQNIKFDYILIENQIGPLALRMKCLQGMIMQHFIENNNTNIFCINSSNKLKDFIGNKKTTYNERKKEGIIITRKLLTDNSVLNNWIEIFNTHKKKDDLADSFLQCVWYINNNIKIK</sequence>
<accession>A0A6C0INX6</accession>
<evidence type="ECO:0000313" key="2">
    <source>
        <dbReference type="EMBL" id="QHS80425.1"/>
    </source>
</evidence>
<protein>
    <recommendedName>
        <fullName evidence="4">Mitochondrial resolvase Ydc2 catalytic domain-containing protein</fullName>
    </recommendedName>
</protein>
<reference evidence="3" key="1">
    <citation type="journal article" date="2020" name="Nature">
        <title>Giant virus diversity and host interactions through global metagenomics.</title>
        <authorList>
            <person name="Schulz F."/>
            <person name="Roux S."/>
            <person name="Paez-Espino D."/>
            <person name="Jungbluth S."/>
            <person name="Walsh D.A."/>
            <person name="Denef V.J."/>
            <person name="McMahon K.D."/>
            <person name="Konstantinidis K.T."/>
            <person name="Eloe-Fadrosh E.A."/>
            <person name="Kyrpides N.C."/>
            <person name="Woyke T."/>
        </authorList>
    </citation>
    <scope>NUCLEOTIDE SEQUENCE</scope>
    <source>
        <strain evidence="3">GVMAG-M-3300024261-37</strain>
        <strain evidence="2">GVMAG-S-1039698-54</strain>
    </source>
</reference>
<dbReference type="InterPro" id="IPR012337">
    <property type="entry name" value="RNaseH-like_sf"/>
</dbReference>
<dbReference type="SUPFAM" id="SSF53098">
    <property type="entry name" value="Ribonuclease H-like"/>
    <property type="match status" value="1"/>
</dbReference>
<dbReference type="Pfam" id="PF04848">
    <property type="entry name" value="Pox_A22"/>
    <property type="match status" value="1"/>
</dbReference>
<dbReference type="GO" id="GO:0006310">
    <property type="term" value="P:DNA recombination"/>
    <property type="evidence" value="ECO:0007669"/>
    <property type="project" value="InterPro"/>
</dbReference>
<dbReference type="InterPro" id="IPR006932">
    <property type="entry name" value="HJ-resolvase_A22"/>
</dbReference>
<proteinExistence type="predicted"/>
<evidence type="ECO:0008006" key="4">
    <source>
        <dbReference type="Google" id="ProtNLM"/>
    </source>
</evidence>
<dbReference type="AlphaFoldDB" id="A0A6C0INX6"/>
<dbReference type="InterPro" id="IPR036397">
    <property type="entry name" value="RNaseH_sf"/>
</dbReference>
<organism evidence="3">
    <name type="scientific">viral metagenome</name>
    <dbReference type="NCBI Taxonomy" id="1070528"/>
    <lineage>
        <taxon>unclassified sequences</taxon>
        <taxon>metagenomes</taxon>
        <taxon>organismal metagenomes</taxon>
    </lineage>
</organism>
<evidence type="ECO:0000313" key="3">
    <source>
        <dbReference type="EMBL" id="QHT94931.1"/>
    </source>
</evidence>
<dbReference type="GO" id="GO:0016788">
    <property type="term" value="F:hydrolase activity, acting on ester bonds"/>
    <property type="evidence" value="ECO:0007669"/>
    <property type="project" value="InterPro"/>
</dbReference>
<keyword evidence="1" id="KW-0378">Hydrolase</keyword>
<dbReference type="GO" id="GO:0006281">
    <property type="term" value="P:DNA repair"/>
    <property type="evidence" value="ECO:0007669"/>
    <property type="project" value="InterPro"/>
</dbReference>
<dbReference type="EMBL" id="MN740232">
    <property type="protein sequence ID" value="QHT94931.1"/>
    <property type="molecule type" value="Genomic_DNA"/>
</dbReference>
<dbReference type="EMBL" id="MN740679">
    <property type="protein sequence ID" value="QHS80425.1"/>
    <property type="molecule type" value="Genomic_DNA"/>
</dbReference>
<dbReference type="GO" id="GO:0000400">
    <property type="term" value="F:four-way junction DNA binding"/>
    <property type="evidence" value="ECO:0007669"/>
    <property type="project" value="InterPro"/>
</dbReference>
<name>A0A6C0INX6_9ZZZZ</name>
<dbReference type="GO" id="GO:0000287">
    <property type="term" value="F:magnesium ion binding"/>
    <property type="evidence" value="ECO:0007669"/>
    <property type="project" value="InterPro"/>
</dbReference>
<evidence type="ECO:0000256" key="1">
    <source>
        <dbReference type="ARBA" id="ARBA00022801"/>
    </source>
</evidence>
<dbReference type="Gene3D" id="3.30.420.10">
    <property type="entry name" value="Ribonuclease H-like superfamily/Ribonuclease H"/>
    <property type="match status" value="1"/>
</dbReference>